<dbReference type="PIRSF" id="PIRSF006278">
    <property type="entry name" value="ACCD_DCysDesulf"/>
    <property type="match status" value="1"/>
</dbReference>
<dbReference type="SUPFAM" id="SSF53686">
    <property type="entry name" value="Tryptophan synthase beta subunit-like PLP-dependent enzymes"/>
    <property type="match status" value="1"/>
</dbReference>
<dbReference type="Gene3D" id="3.40.50.1100">
    <property type="match status" value="2"/>
</dbReference>
<dbReference type="InterPro" id="IPR001926">
    <property type="entry name" value="TrpB-like_PALP"/>
</dbReference>
<sequence>MSVTIQEAKEMIQSVPREDLGFFPTPMYRLDKLSDKLGINLYIKRDDFSGKNLFGGNKVRKLEFLIGKALQDKCEYVFTYGATQSNHAMQTVWTAVKSGLKPILYLAAVVEPDENDIKANLLLDKIFGAEIHIVSLQENESFMDAEKRSFSIGAEHLKKLEAEGHICMDIPMGGSNEVGATGYISGMIELCEQADKAGITFDYLYHSTGSGGTVAGLAAGKKLLGKDMEIHSIAALETDRYYGENMADLANKALEYIGGTPLVTKEDFIIDTGYFSPGYECPNEGMEKAVRMVAKEEGILLDPVYTGKAFAGLLSDIRTGKVKQGSSVVFVHTGGATGLFAEKAILGKIY</sequence>
<dbReference type="PANTHER" id="PTHR43780">
    <property type="entry name" value="1-AMINOCYCLOPROPANE-1-CARBOXYLATE DEAMINASE-RELATED"/>
    <property type="match status" value="1"/>
</dbReference>
<dbReference type="InterPro" id="IPR036052">
    <property type="entry name" value="TrpB-like_PALP_sf"/>
</dbReference>
<dbReference type="EMBL" id="JAJEQX010000017">
    <property type="protein sequence ID" value="MCC2254832.1"/>
    <property type="molecule type" value="Genomic_DNA"/>
</dbReference>
<dbReference type="PANTHER" id="PTHR43780:SF2">
    <property type="entry name" value="1-AMINOCYCLOPROPANE-1-CARBOXYLATE DEAMINASE-RELATED"/>
    <property type="match status" value="1"/>
</dbReference>
<dbReference type="InterPro" id="IPR027278">
    <property type="entry name" value="ACCD_DCysDesulf"/>
</dbReference>
<comment type="similarity">
    <text evidence="2">Belongs to the ACC deaminase/D-cysteine desulfhydrase family.</text>
</comment>
<evidence type="ECO:0000313" key="6">
    <source>
        <dbReference type="Proteomes" id="UP001198151"/>
    </source>
</evidence>
<evidence type="ECO:0000313" key="5">
    <source>
        <dbReference type="EMBL" id="MCC2254832.1"/>
    </source>
</evidence>
<proteinExistence type="inferred from homology"/>
<gene>
    <name evidence="5" type="ORF">LKD70_10445</name>
</gene>
<feature type="domain" description="Tryptophan synthase beta chain-like PALP" evidence="4">
    <location>
        <begin position="21"/>
        <end position="334"/>
    </location>
</feature>
<comment type="caution">
    <text evidence="5">The sequence shown here is derived from an EMBL/GenBank/DDBJ whole genome shotgun (WGS) entry which is preliminary data.</text>
</comment>
<protein>
    <submittedName>
        <fullName evidence="5">D-cysteine desulfhydrase family protein</fullName>
    </submittedName>
</protein>
<organism evidence="5 6">
    <name type="scientific">Ruminococcus turbiniformis</name>
    <dbReference type="NCBI Taxonomy" id="2881258"/>
    <lineage>
        <taxon>Bacteria</taxon>
        <taxon>Bacillati</taxon>
        <taxon>Bacillota</taxon>
        <taxon>Clostridia</taxon>
        <taxon>Eubacteriales</taxon>
        <taxon>Oscillospiraceae</taxon>
        <taxon>Ruminococcus</taxon>
    </lineage>
</organism>
<keyword evidence="6" id="KW-1185">Reference proteome</keyword>
<dbReference type="Proteomes" id="UP001198151">
    <property type="component" value="Unassembled WGS sequence"/>
</dbReference>
<dbReference type="RefSeq" id="WP_227707972.1">
    <property type="nucleotide sequence ID" value="NZ_JAJEQX010000017.1"/>
</dbReference>
<evidence type="ECO:0000256" key="1">
    <source>
        <dbReference type="ARBA" id="ARBA00001933"/>
    </source>
</evidence>
<accession>A0ABS8FXQ6</accession>
<reference evidence="5 6" key="1">
    <citation type="submission" date="2021-10" db="EMBL/GenBank/DDBJ databases">
        <title>Anaerobic single-cell dispensing facilitates the cultivation of human gut bacteria.</title>
        <authorList>
            <person name="Afrizal A."/>
        </authorList>
    </citation>
    <scope>NUCLEOTIDE SEQUENCE [LARGE SCALE GENOMIC DNA]</scope>
    <source>
        <strain evidence="5 6">CLA-AA-H200</strain>
    </source>
</reference>
<comment type="cofactor">
    <cofactor evidence="1">
        <name>pyridoxal 5'-phosphate</name>
        <dbReference type="ChEBI" id="CHEBI:597326"/>
    </cofactor>
</comment>
<keyword evidence="3" id="KW-0663">Pyridoxal phosphate</keyword>
<evidence type="ECO:0000259" key="4">
    <source>
        <dbReference type="Pfam" id="PF00291"/>
    </source>
</evidence>
<name>A0ABS8FXQ6_9FIRM</name>
<evidence type="ECO:0000256" key="3">
    <source>
        <dbReference type="ARBA" id="ARBA00022898"/>
    </source>
</evidence>
<evidence type="ECO:0000256" key="2">
    <source>
        <dbReference type="ARBA" id="ARBA00008639"/>
    </source>
</evidence>
<dbReference type="Pfam" id="PF00291">
    <property type="entry name" value="PALP"/>
    <property type="match status" value="1"/>
</dbReference>